<evidence type="ECO:0000313" key="3">
    <source>
        <dbReference type="Proteomes" id="UP000753802"/>
    </source>
</evidence>
<accession>A0ABW9ZTW3</accession>
<sequence length="54" mass="5892">MVPFLARSGKHPKTEDPIPINRATPGIKKAAFACGPFNMEAIRYSVADFLMATL</sequence>
<reference evidence="2 3" key="1">
    <citation type="submission" date="2020-01" db="EMBL/GenBank/DDBJ databases">
        <title>Genome analysis.</title>
        <authorList>
            <person name="Wu S."/>
            <person name="Wang G."/>
        </authorList>
    </citation>
    <scope>NUCLEOTIDE SEQUENCE [LARGE SCALE GENOMIC DNA]</scope>
    <source>
        <strain evidence="2 3">SYL130</strain>
    </source>
</reference>
<keyword evidence="3" id="KW-1185">Reference proteome</keyword>
<comment type="caution">
    <text evidence="2">The sequence shown here is derived from an EMBL/GenBank/DDBJ whole genome shotgun (WGS) entry which is preliminary data.</text>
</comment>
<dbReference type="Proteomes" id="UP000753802">
    <property type="component" value="Unassembled WGS sequence"/>
</dbReference>
<proteinExistence type="predicted"/>
<evidence type="ECO:0000313" key="2">
    <source>
        <dbReference type="EMBL" id="NCI48653.1"/>
    </source>
</evidence>
<organism evidence="2 3">
    <name type="scientific">Sediminibacterium roseum</name>
    <dbReference type="NCBI Taxonomy" id="1978412"/>
    <lineage>
        <taxon>Bacteria</taxon>
        <taxon>Pseudomonadati</taxon>
        <taxon>Bacteroidota</taxon>
        <taxon>Chitinophagia</taxon>
        <taxon>Chitinophagales</taxon>
        <taxon>Chitinophagaceae</taxon>
        <taxon>Sediminibacterium</taxon>
    </lineage>
</organism>
<protein>
    <submittedName>
        <fullName evidence="2">Uncharacterized protein</fullName>
    </submittedName>
</protein>
<name>A0ABW9ZTW3_9BACT</name>
<dbReference type="EMBL" id="JAACJS010000002">
    <property type="protein sequence ID" value="NCI48653.1"/>
    <property type="molecule type" value="Genomic_DNA"/>
</dbReference>
<gene>
    <name evidence="2" type="ORF">GWC95_01870</name>
</gene>
<evidence type="ECO:0000256" key="1">
    <source>
        <dbReference type="SAM" id="MobiDB-lite"/>
    </source>
</evidence>
<dbReference type="RefSeq" id="WP_161816971.1">
    <property type="nucleotide sequence ID" value="NZ_JAACJS010000002.1"/>
</dbReference>
<feature type="region of interest" description="Disordered" evidence="1">
    <location>
        <begin position="1"/>
        <end position="20"/>
    </location>
</feature>